<dbReference type="Proteomes" id="UP000295023">
    <property type="component" value="Unassembled WGS sequence"/>
</dbReference>
<dbReference type="RefSeq" id="WP_132295724.1">
    <property type="nucleotide sequence ID" value="NZ_SKBM01000034.1"/>
</dbReference>
<sequence>MSPAPLIFFLASLLTLGIAAPATAQPAVACDQGSNMQMRGCNDAAIRAADAQLNETWRLVLHQVDTAEGLSAADRTAWRNALRDAQRAWIAFRDADCGAPIQYQYNGGTGGPLASLACILDRTRHRTRELTDLYLRP</sequence>
<proteinExistence type="predicted"/>
<name>A0A4R4D3Y7_9PROT</name>
<dbReference type="Gene3D" id="1.20.1270.180">
    <property type="match status" value="1"/>
</dbReference>
<feature type="domain" description="Lysozyme inhibitor LprI-like N-terminal" evidence="2">
    <location>
        <begin position="32"/>
        <end position="130"/>
    </location>
</feature>
<dbReference type="OrthoDB" id="7340239at2"/>
<keyword evidence="4" id="KW-1185">Reference proteome</keyword>
<evidence type="ECO:0000313" key="3">
    <source>
        <dbReference type="EMBL" id="TCZ54221.1"/>
    </source>
</evidence>
<organism evidence="3 4">
    <name type="scientific">Roseicella aquatilis</name>
    <dbReference type="NCBI Taxonomy" id="2527868"/>
    <lineage>
        <taxon>Bacteria</taxon>
        <taxon>Pseudomonadati</taxon>
        <taxon>Pseudomonadota</taxon>
        <taxon>Alphaproteobacteria</taxon>
        <taxon>Acetobacterales</taxon>
        <taxon>Roseomonadaceae</taxon>
        <taxon>Roseicella</taxon>
    </lineage>
</organism>
<feature type="chain" id="PRO_5020765664" evidence="1">
    <location>
        <begin position="25"/>
        <end position="137"/>
    </location>
</feature>
<dbReference type="AlphaFoldDB" id="A0A4R4D3Y7"/>
<accession>A0A4R4D3Y7</accession>
<comment type="caution">
    <text evidence="3">The sequence shown here is derived from an EMBL/GenBank/DDBJ whole genome shotgun (WGS) entry which is preliminary data.</text>
</comment>
<evidence type="ECO:0000256" key="1">
    <source>
        <dbReference type="SAM" id="SignalP"/>
    </source>
</evidence>
<dbReference type="InterPro" id="IPR009739">
    <property type="entry name" value="LprI-like_N"/>
</dbReference>
<evidence type="ECO:0000313" key="4">
    <source>
        <dbReference type="Proteomes" id="UP000295023"/>
    </source>
</evidence>
<keyword evidence="1" id="KW-0732">Signal</keyword>
<feature type="signal peptide" evidence="1">
    <location>
        <begin position="1"/>
        <end position="24"/>
    </location>
</feature>
<reference evidence="3 4" key="1">
    <citation type="submission" date="2019-03" db="EMBL/GenBank/DDBJ databases">
        <title>Paracraurococcus aquatilis NE82 genome sequence.</title>
        <authorList>
            <person name="Zhao Y."/>
            <person name="Du Z."/>
        </authorList>
    </citation>
    <scope>NUCLEOTIDE SEQUENCE [LARGE SCALE GENOMIC DNA]</scope>
    <source>
        <strain evidence="3 4">NE82</strain>
    </source>
</reference>
<protein>
    <submittedName>
        <fullName evidence="3">DUF1311 domain-containing protein</fullName>
    </submittedName>
</protein>
<dbReference type="EMBL" id="SKBM01000034">
    <property type="protein sequence ID" value="TCZ54221.1"/>
    <property type="molecule type" value="Genomic_DNA"/>
</dbReference>
<evidence type="ECO:0000259" key="2">
    <source>
        <dbReference type="Pfam" id="PF07007"/>
    </source>
</evidence>
<gene>
    <name evidence="3" type="ORF">EXY23_23585</name>
</gene>
<dbReference type="Pfam" id="PF07007">
    <property type="entry name" value="LprI"/>
    <property type="match status" value="1"/>
</dbReference>